<proteinExistence type="predicted"/>
<dbReference type="AlphaFoldDB" id="A0A0A1XJT4"/>
<sequence>FFFVLICIYFFVLLIVTHRRLHLKIAYNIWLLFNMQYSQALKNYPTSLAIGPRAPARTLNTGSNLPMSPAAPRNAAKGSARFTKAPFAASASRTPNAANNIGNAMQIMKILFIAAILIFLNLK</sequence>
<keyword evidence="1" id="KW-1133">Transmembrane helix</keyword>
<name>A0A0A1XJT4_ZEUCU</name>
<feature type="transmembrane region" description="Helical" evidence="1">
    <location>
        <begin position="104"/>
        <end position="122"/>
    </location>
</feature>
<gene>
    <name evidence="2" type="primary">FMN2</name>
    <name evidence="2" type="ORF">g.205</name>
</gene>
<dbReference type="EMBL" id="GBXI01003514">
    <property type="protein sequence ID" value="JAD10778.1"/>
    <property type="molecule type" value="Transcribed_RNA"/>
</dbReference>
<evidence type="ECO:0000256" key="1">
    <source>
        <dbReference type="SAM" id="Phobius"/>
    </source>
</evidence>
<reference evidence="2" key="1">
    <citation type="submission" date="2014-11" db="EMBL/GenBank/DDBJ databases">
        <authorList>
            <person name="Geib S."/>
        </authorList>
    </citation>
    <scope>NUCLEOTIDE SEQUENCE</scope>
</reference>
<feature type="non-terminal residue" evidence="2">
    <location>
        <position position="1"/>
    </location>
</feature>
<keyword evidence="1" id="KW-0472">Membrane</keyword>
<reference evidence="2" key="2">
    <citation type="journal article" date="2015" name="Gigascience">
        <title>Reconstructing a comprehensive transcriptome assembly of a white-pupal translocated strain of the pest fruit fly Bactrocera cucurbitae.</title>
        <authorList>
            <person name="Sim S.B."/>
            <person name="Calla B."/>
            <person name="Hall B."/>
            <person name="DeRego T."/>
            <person name="Geib S.M."/>
        </authorList>
    </citation>
    <scope>NUCLEOTIDE SEQUENCE</scope>
</reference>
<organism evidence="2">
    <name type="scientific">Zeugodacus cucurbitae</name>
    <name type="common">Melon fruit fly</name>
    <name type="synonym">Bactrocera cucurbitae</name>
    <dbReference type="NCBI Taxonomy" id="28588"/>
    <lineage>
        <taxon>Eukaryota</taxon>
        <taxon>Metazoa</taxon>
        <taxon>Ecdysozoa</taxon>
        <taxon>Arthropoda</taxon>
        <taxon>Hexapoda</taxon>
        <taxon>Insecta</taxon>
        <taxon>Pterygota</taxon>
        <taxon>Neoptera</taxon>
        <taxon>Endopterygota</taxon>
        <taxon>Diptera</taxon>
        <taxon>Brachycera</taxon>
        <taxon>Muscomorpha</taxon>
        <taxon>Tephritoidea</taxon>
        <taxon>Tephritidae</taxon>
        <taxon>Zeugodacus</taxon>
        <taxon>Zeugodacus</taxon>
    </lineage>
</organism>
<accession>A0A0A1XJT4</accession>
<keyword evidence="1" id="KW-0812">Transmembrane</keyword>
<evidence type="ECO:0000313" key="2">
    <source>
        <dbReference type="EMBL" id="JAD10778.1"/>
    </source>
</evidence>
<protein>
    <submittedName>
        <fullName evidence="2">Formin-2</fullName>
    </submittedName>
</protein>
<feature type="non-terminal residue" evidence="2">
    <location>
        <position position="123"/>
    </location>
</feature>